<dbReference type="InterPro" id="IPR057840">
    <property type="entry name" value="FimV_N"/>
</dbReference>
<dbReference type="AlphaFoldDB" id="A0A316EVN1"/>
<evidence type="ECO:0000259" key="2">
    <source>
        <dbReference type="PROSITE" id="PS51782"/>
    </source>
</evidence>
<protein>
    <submittedName>
        <fullName evidence="3">Pilus assembly protein FimV</fullName>
    </submittedName>
</protein>
<dbReference type="NCBIfam" id="TIGR03504">
    <property type="entry name" value="FimV_Cterm"/>
    <property type="match status" value="1"/>
</dbReference>
<dbReference type="CDD" id="cd00118">
    <property type="entry name" value="LysM"/>
    <property type="match status" value="1"/>
</dbReference>
<sequence>MSVNLHRRKDAPTVRQRWSTLAVTALGLLLAQPAAYAAGFGQLRVQSNLGQPLQAEIDISGVAPEEAESLVVKLASPAAYARAGLTYLPAVGSVRVNVERRPNGSYVAYVRSNQPISEPFVDILVDMAWSSGKVTRAYTFLLDPAGSKSAPQSFAPTTVVQAATPDASPAENTVAPAPLAAPAPVPSAAPSAAATADNAPARPRAAPRRAQQPAAPAATDGAAPAGSYTVQRGDTLSSIAGEATQGAESVSLDQMLLALYRNNPNAFIGGNINRIKSGAVLKVPTAEQAQSVSPREARREVVARTQGFDSYRARLAAAAAAKSVEGGTGREQSGAVTARVQEQAAPAAGPRDELKLSKGERGAQAKANAQAEAGVANERKLKEAESKLAQLEKNVSDMQRLMELKNAEISKLAQSNEAAKSAATAPAAGSPSSAASPATSTNAAAAAPAPTVIPAEPAKADAATTAGTPAAPVAGTTTSATTTPATAPSSLTAAASDAAAPAPAVTAAAASAPQAAAAASSPAAAAATPAKPAVRPPAPLPPEKSFLDDLLENPMLLPGAGLLIALLGGYAIYRRRQKQKATEGHGFGDSILSQESTVMAGGHSLFGAAGGQSVDTSQHSVFGADFRIGSNSPEATEVDPIAEAEVYIAYGRDVQAEEILREALQQNPERQAIRLKLMEIYSTRQDVEGFRVIAEEMFAQTGGQGADWQQAVEMGRKLDPSNALYLTVAPDAAGDQDTQTPAADQWRTQDPAMNLQQPPSVPSLGDIALPLDGFPAPAAGEPIVAPQSASLVFGHDLYATDPHATDPHATEKAAHSVDVLDDRVDEGLDLPQSDVPPLDAPTRSRPLEFDMSGLSLDLNADLNADRSAVRDDAPAPHRVPQLDEATVPLPAPTMLQDGRLVEPIDLSRVTSEHRSEHTNGVAPSTLSAVGIDGGRDMQIKLDLARAYIEIGDKEGARELLQEVVDQSQDPLQAEARTLLREVA</sequence>
<feature type="region of interest" description="Disordered" evidence="1">
    <location>
        <begin position="166"/>
        <end position="229"/>
    </location>
</feature>
<feature type="compositionally biased region" description="Basic and acidic residues" evidence="1">
    <location>
        <begin position="350"/>
        <end position="363"/>
    </location>
</feature>
<dbReference type="Gene3D" id="3.10.350.10">
    <property type="entry name" value="LysM domain"/>
    <property type="match status" value="1"/>
</dbReference>
<reference evidence="3 4" key="1">
    <citation type="submission" date="2018-05" db="EMBL/GenBank/DDBJ databases">
        <title>Genomic Encyclopedia of Type Strains, Phase IV (KMG-V): Genome sequencing to study the core and pangenomes of soil and plant-associated prokaryotes.</title>
        <authorList>
            <person name="Whitman W."/>
        </authorList>
    </citation>
    <scope>NUCLEOTIDE SEQUENCE [LARGE SCALE GENOMIC DNA]</scope>
    <source>
        <strain evidence="3 4">SLV-132</strain>
    </source>
</reference>
<evidence type="ECO:0000256" key="1">
    <source>
        <dbReference type="SAM" id="MobiDB-lite"/>
    </source>
</evidence>
<organism evidence="3 4">
    <name type="scientific">Cupriavidus plantarum</name>
    <dbReference type="NCBI Taxonomy" id="942865"/>
    <lineage>
        <taxon>Bacteria</taxon>
        <taxon>Pseudomonadati</taxon>
        <taxon>Pseudomonadota</taxon>
        <taxon>Betaproteobacteria</taxon>
        <taxon>Burkholderiales</taxon>
        <taxon>Burkholderiaceae</taxon>
        <taxon>Cupriavidus</taxon>
    </lineage>
</organism>
<evidence type="ECO:0000313" key="4">
    <source>
        <dbReference type="Proteomes" id="UP000245754"/>
    </source>
</evidence>
<feature type="compositionally biased region" description="Low complexity" evidence="1">
    <location>
        <begin position="188"/>
        <end position="226"/>
    </location>
</feature>
<feature type="domain" description="LysM" evidence="2">
    <location>
        <begin position="226"/>
        <end position="283"/>
    </location>
</feature>
<keyword evidence="4" id="KW-1185">Reference proteome</keyword>
<dbReference type="InterPro" id="IPR020011">
    <property type="entry name" value="FimV_C"/>
</dbReference>
<dbReference type="Proteomes" id="UP000245754">
    <property type="component" value="Unassembled WGS sequence"/>
</dbReference>
<proteinExistence type="predicted"/>
<dbReference type="NCBIfam" id="TIGR03505">
    <property type="entry name" value="FimV_core"/>
    <property type="match status" value="1"/>
</dbReference>
<feature type="region of interest" description="Disordered" evidence="1">
    <location>
        <begin position="459"/>
        <end position="488"/>
    </location>
</feature>
<accession>A0A316EVN1</accession>
<comment type="caution">
    <text evidence="3">The sequence shown here is derived from an EMBL/GenBank/DDBJ whole genome shotgun (WGS) entry which is preliminary data.</text>
</comment>
<feature type="compositionally biased region" description="Low complexity" evidence="1">
    <location>
        <begin position="364"/>
        <end position="376"/>
    </location>
</feature>
<dbReference type="Gene3D" id="1.20.58.2200">
    <property type="match status" value="1"/>
</dbReference>
<dbReference type="InterPro" id="IPR036779">
    <property type="entry name" value="LysM_dom_sf"/>
</dbReference>
<dbReference type="Pfam" id="PF25800">
    <property type="entry name" value="FimV_N"/>
    <property type="match status" value="1"/>
</dbReference>
<name>A0A316EVN1_9BURK</name>
<dbReference type="RefSeq" id="WP_109580522.1">
    <property type="nucleotide sequence ID" value="NZ_QGGT01000001.1"/>
</dbReference>
<evidence type="ECO:0000313" key="3">
    <source>
        <dbReference type="EMBL" id="PWK36724.1"/>
    </source>
</evidence>
<dbReference type="InterPro" id="IPR038440">
    <property type="entry name" value="FimV_C_sf"/>
</dbReference>
<dbReference type="InterPro" id="IPR020012">
    <property type="entry name" value="LysM_FimV"/>
</dbReference>
<gene>
    <name evidence="3" type="ORF">C7419_101585</name>
</gene>
<feature type="region of interest" description="Disordered" evidence="1">
    <location>
        <begin position="422"/>
        <end position="442"/>
    </location>
</feature>
<dbReference type="PROSITE" id="PS51782">
    <property type="entry name" value="LYSM"/>
    <property type="match status" value="1"/>
</dbReference>
<dbReference type="EMBL" id="QGGT01000001">
    <property type="protein sequence ID" value="PWK36724.1"/>
    <property type="molecule type" value="Genomic_DNA"/>
</dbReference>
<feature type="region of interest" description="Disordered" evidence="1">
    <location>
        <begin position="325"/>
        <end position="378"/>
    </location>
</feature>
<dbReference type="InterPro" id="IPR018392">
    <property type="entry name" value="LysM"/>
</dbReference>